<evidence type="ECO:0000256" key="3">
    <source>
        <dbReference type="ARBA" id="ARBA00022723"/>
    </source>
</evidence>
<dbReference type="GO" id="GO:0005506">
    <property type="term" value="F:iron ion binding"/>
    <property type="evidence" value="ECO:0007669"/>
    <property type="project" value="InterPro"/>
</dbReference>
<keyword evidence="4" id="KW-0560">Oxidoreductase</keyword>
<reference evidence="7" key="1">
    <citation type="submission" date="2020-05" db="EMBL/GenBank/DDBJ databases">
        <authorList>
            <person name="Chiriac C."/>
            <person name="Salcher M."/>
            <person name="Ghai R."/>
            <person name="Kavagutti S V."/>
        </authorList>
    </citation>
    <scope>NUCLEOTIDE SEQUENCE</scope>
</reference>
<dbReference type="AlphaFoldDB" id="A0A6J7EHK0"/>
<accession>A0A6J7EHK0</accession>
<dbReference type="PANTHER" id="PTHR46696">
    <property type="entry name" value="P450, PUTATIVE (EUROFUNG)-RELATED"/>
    <property type="match status" value="1"/>
</dbReference>
<evidence type="ECO:0000256" key="1">
    <source>
        <dbReference type="ARBA" id="ARBA00010617"/>
    </source>
</evidence>
<comment type="similarity">
    <text evidence="1">Belongs to the cytochrome P450 family.</text>
</comment>
<dbReference type="InterPro" id="IPR017972">
    <property type="entry name" value="Cyt_P450_CS"/>
</dbReference>
<dbReference type="PROSITE" id="PS00086">
    <property type="entry name" value="CYTOCHROME_P450"/>
    <property type="match status" value="1"/>
</dbReference>
<dbReference type="EMBL" id="CAFBLT010000001">
    <property type="protein sequence ID" value="CAB4879133.1"/>
    <property type="molecule type" value="Genomic_DNA"/>
</dbReference>
<evidence type="ECO:0000256" key="4">
    <source>
        <dbReference type="ARBA" id="ARBA00023002"/>
    </source>
</evidence>
<dbReference type="PANTHER" id="PTHR46696:SF6">
    <property type="entry name" value="P450, PUTATIVE (EUROFUNG)-RELATED"/>
    <property type="match status" value="1"/>
</dbReference>
<organism evidence="7">
    <name type="scientific">freshwater metagenome</name>
    <dbReference type="NCBI Taxonomy" id="449393"/>
    <lineage>
        <taxon>unclassified sequences</taxon>
        <taxon>metagenomes</taxon>
        <taxon>ecological metagenomes</taxon>
    </lineage>
</organism>
<dbReference type="PRINTS" id="PR00359">
    <property type="entry name" value="BP450"/>
</dbReference>
<dbReference type="InterPro" id="IPR036396">
    <property type="entry name" value="Cyt_P450_sf"/>
</dbReference>
<evidence type="ECO:0000256" key="2">
    <source>
        <dbReference type="ARBA" id="ARBA00022617"/>
    </source>
</evidence>
<dbReference type="FunFam" id="1.10.630.10:FF:000018">
    <property type="entry name" value="Cytochrome P450 monooxygenase"/>
    <property type="match status" value="1"/>
</dbReference>
<dbReference type="EMBL" id="CAFBPM010000004">
    <property type="protein sequence ID" value="CAB5016454.1"/>
    <property type="molecule type" value="Genomic_DNA"/>
</dbReference>
<dbReference type="Gene3D" id="1.10.630.10">
    <property type="entry name" value="Cytochrome P450"/>
    <property type="match status" value="1"/>
</dbReference>
<keyword evidence="3" id="KW-0479">Metal-binding</keyword>
<dbReference type="SUPFAM" id="SSF48264">
    <property type="entry name" value="Cytochrome P450"/>
    <property type="match status" value="1"/>
</dbReference>
<keyword evidence="2" id="KW-0349">Heme</keyword>
<evidence type="ECO:0000256" key="5">
    <source>
        <dbReference type="ARBA" id="ARBA00023004"/>
    </source>
</evidence>
<dbReference type="GO" id="GO:0004497">
    <property type="term" value="F:monooxygenase activity"/>
    <property type="evidence" value="ECO:0007669"/>
    <property type="project" value="UniProtKB-KW"/>
</dbReference>
<dbReference type="CDD" id="cd11035">
    <property type="entry name" value="P450cam-like"/>
    <property type="match status" value="1"/>
</dbReference>
<keyword evidence="6" id="KW-0503">Monooxygenase</keyword>
<dbReference type="GO" id="GO:0016705">
    <property type="term" value="F:oxidoreductase activity, acting on paired donors, with incorporation or reduction of molecular oxygen"/>
    <property type="evidence" value="ECO:0007669"/>
    <property type="project" value="InterPro"/>
</dbReference>
<gene>
    <name evidence="7" type="ORF">UFOPK3427_01351</name>
    <name evidence="8" type="ORF">UFOPK4112_00639</name>
</gene>
<evidence type="ECO:0000313" key="8">
    <source>
        <dbReference type="EMBL" id="CAB5016454.1"/>
    </source>
</evidence>
<dbReference type="InterPro" id="IPR001128">
    <property type="entry name" value="Cyt_P450"/>
</dbReference>
<sequence length="388" mass="42875">MSPETFNSEIFMDPETGRNPQPVYKSARDFAALVPGSFGGVQVMRRAEVEFALQHPDVFSSSMEAVDLGQTVPLIPLQVDPPDHSKYRKLLDPIFAPKRMNAIEPDIAIMVNGLIDTFIDQGSCEFTTALAEPLPSTVFLRLLGLPESELEMFLGMKNGILRPSGGDMDAIKASQQASAAEIERFFSETLAERIKNPQDDLLSMFSAAEVDGSRLTKDEIIGICFLFILAGLDTVTDTLECFFAYLAQHPEQRQLIVNDESIIPSAVEEMLRWETPVTGVARVAIQDTELGGCPVTKGDSVGISLGSANTDERHLEDADVVDFSRNSKHLSFGAGVHRCLGSHLARLELRTTLREWHKRIPNYSIAPGTELNYMFGLRQIDTLPLIFE</sequence>
<name>A0A6J7EHK0_9ZZZZ</name>
<evidence type="ECO:0000313" key="7">
    <source>
        <dbReference type="EMBL" id="CAB4879133.1"/>
    </source>
</evidence>
<keyword evidence="5" id="KW-0408">Iron</keyword>
<dbReference type="GO" id="GO:0020037">
    <property type="term" value="F:heme binding"/>
    <property type="evidence" value="ECO:0007669"/>
    <property type="project" value="InterPro"/>
</dbReference>
<dbReference type="InterPro" id="IPR002397">
    <property type="entry name" value="Cyt_P450_B"/>
</dbReference>
<proteinExistence type="inferred from homology"/>
<protein>
    <submittedName>
        <fullName evidence="7">Unannotated protein</fullName>
    </submittedName>
</protein>
<evidence type="ECO:0000256" key="6">
    <source>
        <dbReference type="ARBA" id="ARBA00023033"/>
    </source>
</evidence>
<dbReference type="Pfam" id="PF00067">
    <property type="entry name" value="p450"/>
    <property type="match status" value="1"/>
</dbReference>
<dbReference type="PRINTS" id="PR00385">
    <property type="entry name" value="P450"/>
</dbReference>